<reference evidence="8 9" key="1">
    <citation type="journal article" date="2020" name="Proc. Natl. Acad. Sci. U.S.A.">
        <title>Ecological drivers of bacterial community assembly in synthetic phycospheres.</title>
        <authorList>
            <person name="Fu H."/>
            <person name="Uchimiya M."/>
            <person name="Gore J."/>
            <person name="Moran M.A."/>
        </authorList>
    </citation>
    <scope>NUCLEOTIDE SEQUENCE [LARGE SCALE GENOMIC DNA]</scope>
    <source>
        <strain evidence="8">HF-Din03</strain>
    </source>
</reference>
<dbReference type="InterPro" id="IPR015424">
    <property type="entry name" value="PyrdxlP-dep_Trfase"/>
</dbReference>
<evidence type="ECO:0000313" key="8">
    <source>
        <dbReference type="EMBL" id="NVK96804.1"/>
    </source>
</evidence>
<dbReference type="Gene3D" id="3.40.640.10">
    <property type="entry name" value="Type I PLP-dependent aspartate aminotransferase-like (Major domain)"/>
    <property type="match status" value="1"/>
</dbReference>
<comment type="similarity">
    <text evidence="1">In the C-terminal section; belongs to the class-I pyridoxal-phosphate-dependent aminotransferase family.</text>
</comment>
<dbReference type="AlphaFoldDB" id="A0A850LFH3"/>
<evidence type="ECO:0000256" key="2">
    <source>
        <dbReference type="ARBA" id="ARBA00022898"/>
    </source>
</evidence>
<sequence>MQVVLRIDEKDTRTLQQQVFHQIRALILEGRLRSGDPVPASRELSQQLGVSRNTVLIAYEHLLSEGYLESRANVGTFVSSALPEMSMSTLTSPANDQPSEPSGQSPAPACMPLLEHSVISPNRKKDTVDFWVGRSDGSAFPAREWRRILDTKLRHAKGQLSEYHDPRGLREFRQALADHIGPTRGVLAKPEDVVCVGGSQDGLALIARAFSRTFRTFIHEDPCYLGARAVFSNFSYDTVAVPVDRDGLRVDLLPETGRSLLYVTPSHQYPTGVTLSLERRLQLLQWAERTDSIVIEDDYDGDFRYEGTPLTALRGLDRAGRVIYLGTFSKSFGPAIRIGYLVSTAELSDAFAMWKGILSNGQPWLEQAAMADFITGGSFRRHLRRIRSTYMARRDLLARELTTRIPGTSIHGMRGGMHISARLPKGICAETLQKAAAEHRIAIYRARDCGAWLSPSNTDFDDLLVLGYAAVSDRNIRKAVDVLAHAAEQQSG</sequence>
<dbReference type="PRINTS" id="PR00035">
    <property type="entry name" value="HTHGNTR"/>
</dbReference>
<feature type="domain" description="HTH gntR-type" evidence="7">
    <location>
        <begin position="13"/>
        <end position="81"/>
    </location>
</feature>
<evidence type="ECO:0000256" key="5">
    <source>
        <dbReference type="ARBA" id="ARBA00023163"/>
    </source>
</evidence>
<dbReference type="GO" id="GO:0030170">
    <property type="term" value="F:pyridoxal phosphate binding"/>
    <property type="evidence" value="ECO:0007669"/>
    <property type="project" value="InterPro"/>
</dbReference>
<proteinExistence type="inferred from homology"/>
<keyword evidence="8" id="KW-0032">Aminotransferase</keyword>
<feature type="compositionally biased region" description="Polar residues" evidence="6">
    <location>
        <begin position="88"/>
        <end position="105"/>
    </location>
</feature>
<keyword evidence="8" id="KW-0808">Transferase</keyword>
<dbReference type="SUPFAM" id="SSF46785">
    <property type="entry name" value="Winged helix' DNA-binding domain"/>
    <property type="match status" value="1"/>
</dbReference>
<protein>
    <submittedName>
        <fullName evidence="8">PLP-dependent aminotransferase family protein</fullName>
    </submittedName>
</protein>
<name>A0A850LFH3_9RHOB</name>
<accession>A0A850LFH3</accession>
<dbReference type="PANTHER" id="PTHR46577:SF1">
    <property type="entry name" value="HTH-TYPE TRANSCRIPTIONAL REGULATORY PROTEIN GABR"/>
    <property type="match status" value="1"/>
</dbReference>
<dbReference type="InterPro" id="IPR000524">
    <property type="entry name" value="Tscrpt_reg_HTH_GntR"/>
</dbReference>
<evidence type="ECO:0000256" key="1">
    <source>
        <dbReference type="ARBA" id="ARBA00005384"/>
    </source>
</evidence>
<dbReference type="GO" id="GO:0008483">
    <property type="term" value="F:transaminase activity"/>
    <property type="evidence" value="ECO:0007669"/>
    <property type="project" value="UniProtKB-KW"/>
</dbReference>
<dbReference type="Proteomes" id="UP000565723">
    <property type="component" value="Unassembled WGS sequence"/>
</dbReference>
<evidence type="ECO:0000313" key="9">
    <source>
        <dbReference type="Proteomes" id="UP000565723"/>
    </source>
</evidence>
<evidence type="ECO:0000256" key="6">
    <source>
        <dbReference type="SAM" id="MobiDB-lite"/>
    </source>
</evidence>
<dbReference type="InterPro" id="IPR051446">
    <property type="entry name" value="HTH_trans_reg/aminotransferase"/>
</dbReference>
<dbReference type="PANTHER" id="PTHR46577">
    <property type="entry name" value="HTH-TYPE TRANSCRIPTIONAL REGULATORY PROTEIN GABR"/>
    <property type="match status" value="1"/>
</dbReference>
<dbReference type="InterPro" id="IPR036390">
    <property type="entry name" value="WH_DNA-bd_sf"/>
</dbReference>
<keyword evidence="2" id="KW-0663">Pyridoxal phosphate</keyword>
<dbReference type="SMART" id="SM00345">
    <property type="entry name" value="HTH_GNTR"/>
    <property type="match status" value="1"/>
</dbReference>
<keyword evidence="3" id="KW-0805">Transcription regulation</keyword>
<dbReference type="GO" id="GO:0003700">
    <property type="term" value="F:DNA-binding transcription factor activity"/>
    <property type="evidence" value="ECO:0007669"/>
    <property type="project" value="InterPro"/>
</dbReference>
<keyword evidence="5" id="KW-0804">Transcription</keyword>
<dbReference type="InterPro" id="IPR015421">
    <property type="entry name" value="PyrdxlP-dep_Trfase_major"/>
</dbReference>
<gene>
    <name evidence="8" type="ORF">HW564_07740</name>
</gene>
<dbReference type="Pfam" id="PF00155">
    <property type="entry name" value="Aminotran_1_2"/>
    <property type="match status" value="1"/>
</dbReference>
<dbReference type="RefSeq" id="WP_011241978.1">
    <property type="nucleotide sequence ID" value="NZ_JABXIY010000020.1"/>
</dbReference>
<evidence type="ECO:0000256" key="3">
    <source>
        <dbReference type="ARBA" id="ARBA00023015"/>
    </source>
</evidence>
<dbReference type="Gene3D" id="1.10.10.10">
    <property type="entry name" value="Winged helix-like DNA-binding domain superfamily/Winged helix DNA-binding domain"/>
    <property type="match status" value="1"/>
</dbReference>
<dbReference type="CDD" id="cd07377">
    <property type="entry name" value="WHTH_GntR"/>
    <property type="match status" value="1"/>
</dbReference>
<dbReference type="InterPro" id="IPR036388">
    <property type="entry name" value="WH-like_DNA-bd_sf"/>
</dbReference>
<dbReference type="SUPFAM" id="SSF53383">
    <property type="entry name" value="PLP-dependent transferases"/>
    <property type="match status" value="1"/>
</dbReference>
<evidence type="ECO:0000259" key="7">
    <source>
        <dbReference type="PROSITE" id="PS50949"/>
    </source>
</evidence>
<dbReference type="OMA" id="FRYDVAP"/>
<keyword evidence="4" id="KW-0238">DNA-binding</keyword>
<dbReference type="EMBL" id="JABXIY010000020">
    <property type="protein sequence ID" value="NVK96804.1"/>
    <property type="molecule type" value="Genomic_DNA"/>
</dbReference>
<dbReference type="GO" id="GO:0003677">
    <property type="term" value="F:DNA binding"/>
    <property type="evidence" value="ECO:0007669"/>
    <property type="project" value="UniProtKB-KW"/>
</dbReference>
<organism evidence="8 9">
    <name type="scientific">Ruegeria pomeroyi</name>
    <dbReference type="NCBI Taxonomy" id="89184"/>
    <lineage>
        <taxon>Bacteria</taxon>
        <taxon>Pseudomonadati</taxon>
        <taxon>Pseudomonadota</taxon>
        <taxon>Alphaproteobacteria</taxon>
        <taxon>Rhodobacterales</taxon>
        <taxon>Roseobacteraceae</taxon>
        <taxon>Ruegeria</taxon>
    </lineage>
</organism>
<dbReference type="InterPro" id="IPR004839">
    <property type="entry name" value="Aminotransferase_I/II_large"/>
</dbReference>
<comment type="caution">
    <text evidence="8">The sequence shown here is derived from an EMBL/GenBank/DDBJ whole genome shotgun (WGS) entry which is preliminary data.</text>
</comment>
<dbReference type="PROSITE" id="PS50949">
    <property type="entry name" value="HTH_GNTR"/>
    <property type="match status" value="1"/>
</dbReference>
<evidence type="ECO:0000256" key="4">
    <source>
        <dbReference type="ARBA" id="ARBA00023125"/>
    </source>
</evidence>
<dbReference type="Pfam" id="PF00392">
    <property type="entry name" value="GntR"/>
    <property type="match status" value="1"/>
</dbReference>
<dbReference type="CDD" id="cd00609">
    <property type="entry name" value="AAT_like"/>
    <property type="match status" value="1"/>
</dbReference>
<feature type="region of interest" description="Disordered" evidence="6">
    <location>
        <begin position="88"/>
        <end position="110"/>
    </location>
</feature>